<dbReference type="GeneID" id="80801722"/>
<proteinExistence type="predicted"/>
<feature type="region of interest" description="Disordered" evidence="1">
    <location>
        <begin position="104"/>
        <end position="131"/>
    </location>
</feature>
<dbReference type="Proteomes" id="UP000220246">
    <property type="component" value="Unassembled WGS sequence"/>
</dbReference>
<comment type="caution">
    <text evidence="2">The sequence shown here is derived from an EMBL/GenBank/DDBJ whole genome shotgun (WGS) entry which is preliminary data.</text>
</comment>
<dbReference type="AlphaFoldDB" id="A0A2A7UWH9"/>
<evidence type="ECO:0000256" key="1">
    <source>
        <dbReference type="SAM" id="MobiDB-lite"/>
    </source>
</evidence>
<sequence length="131" mass="14570">MLSTFETRFSTLLKKLEAAPSCDNAEAAFTLFRDLWVASNEEHASPSSVLEYLRSRRFCAEHGWQGLSTGVCYVDNSESPDTRLYLHQDGSIVIQRLTPDSSTILFSKPGRRKKTEQAAPVPADASHDIGH</sequence>
<organism evidence="2 3">
    <name type="scientific">Comamonas terrigena</name>
    <dbReference type="NCBI Taxonomy" id="32013"/>
    <lineage>
        <taxon>Bacteria</taxon>
        <taxon>Pseudomonadati</taxon>
        <taxon>Pseudomonadota</taxon>
        <taxon>Betaproteobacteria</taxon>
        <taxon>Burkholderiales</taxon>
        <taxon>Comamonadaceae</taxon>
        <taxon>Comamonas</taxon>
    </lineage>
</organism>
<dbReference type="EMBL" id="PDEA01000001">
    <property type="protein sequence ID" value="PEH89556.1"/>
    <property type="molecule type" value="Genomic_DNA"/>
</dbReference>
<keyword evidence="3" id="KW-1185">Reference proteome</keyword>
<accession>A0A2A7UWH9</accession>
<reference evidence="3" key="1">
    <citation type="submission" date="2017-09" db="EMBL/GenBank/DDBJ databases">
        <title>FDA dAtabase for Regulatory Grade micrObial Sequences (FDA-ARGOS): Supporting development and validation of Infectious Disease Dx tests.</title>
        <authorList>
            <person name="Minogue T."/>
            <person name="Wolcott M."/>
            <person name="Wasieloski L."/>
            <person name="Aguilar W."/>
            <person name="Moore D."/>
            <person name="Tallon L."/>
            <person name="Sadzewicz L."/>
            <person name="Ott S."/>
            <person name="Zhao X."/>
            <person name="Nagaraj S."/>
            <person name="Vavikolanu K."/>
            <person name="Aluvathingal J."/>
            <person name="Nadendla S."/>
            <person name="Sichtig H."/>
        </authorList>
    </citation>
    <scope>NUCLEOTIDE SEQUENCE [LARGE SCALE GENOMIC DNA]</scope>
    <source>
        <strain evidence="3">FDAARGOS_394</strain>
    </source>
</reference>
<name>A0A2A7UWH9_COMTR</name>
<protein>
    <submittedName>
        <fullName evidence="2">Uncharacterized protein</fullName>
    </submittedName>
</protein>
<dbReference type="OrthoDB" id="8795200at2"/>
<evidence type="ECO:0000313" key="2">
    <source>
        <dbReference type="EMBL" id="PEH89556.1"/>
    </source>
</evidence>
<gene>
    <name evidence="2" type="ORF">CRM82_13945</name>
</gene>
<dbReference type="RefSeq" id="WP_066532322.1">
    <property type="nucleotide sequence ID" value="NZ_DALZQJ010000010.1"/>
</dbReference>
<evidence type="ECO:0000313" key="3">
    <source>
        <dbReference type="Proteomes" id="UP000220246"/>
    </source>
</evidence>